<sequence length="155" mass="17202">MTKSGCASGTTDGSNNLRDDYYDDFADYLTEVVKHFRDAWGITFRTLEPMNEPNANWWTAGGRQEGCSFSYANQQKIIKEVGEKLRAKGLTGTTVSAADENSIDTGLSGLQSYDTTTLSYMSQLNVHSYHARKEPSSETLQNPKGLEFGNRNPAR</sequence>
<dbReference type="AlphaFoldDB" id="W4VBI0"/>
<feature type="region of interest" description="Disordered" evidence="1">
    <location>
        <begin position="131"/>
        <end position="155"/>
    </location>
</feature>
<dbReference type="InterPro" id="IPR039514">
    <property type="entry name" value="6GAL-like"/>
</dbReference>
<dbReference type="Pfam" id="PF14587">
    <property type="entry name" value="Glyco_hydr_30_2"/>
    <property type="match status" value="1"/>
</dbReference>
<gene>
    <name evidence="3" type="ORF">JCM21531_4412</name>
</gene>
<dbReference type="InterPro" id="IPR039743">
    <property type="entry name" value="6GAL/EXGAL"/>
</dbReference>
<name>W4VBI0_9FIRM</name>
<dbReference type="PANTHER" id="PTHR42767">
    <property type="entry name" value="ENDO-BETA-1,6-GALACTANASE"/>
    <property type="match status" value="1"/>
</dbReference>
<dbReference type="SUPFAM" id="SSF51445">
    <property type="entry name" value="(Trans)glycosidases"/>
    <property type="match status" value="1"/>
</dbReference>
<dbReference type="STRING" id="1294263.JCM21531_4412"/>
<reference evidence="3" key="1">
    <citation type="journal article" date="2014" name="Genome Announc.">
        <title>Draft Genome Sequence of Clostridium straminisolvens Strain JCM 21531T, Isolated from a Cellulose-Degrading Bacterial Community.</title>
        <authorList>
            <person name="Yuki M."/>
            <person name="Oshima K."/>
            <person name="Suda W."/>
            <person name="Sakamoto M."/>
            <person name="Kitamura K."/>
            <person name="Iida T."/>
            <person name="Hattori M."/>
            <person name="Ohkuma M."/>
        </authorList>
    </citation>
    <scope>NUCLEOTIDE SEQUENCE [LARGE SCALE GENOMIC DNA]</scope>
    <source>
        <strain evidence="3">JCM 21531</strain>
    </source>
</reference>
<dbReference type="InterPro" id="IPR017853">
    <property type="entry name" value="GH"/>
</dbReference>
<protein>
    <submittedName>
        <fullName evidence="3">Alpha-L-arabinofuranosidase II</fullName>
    </submittedName>
</protein>
<comment type="caution">
    <text evidence="3">The sequence shown here is derived from an EMBL/GenBank/DDBJ whole genome shotgun (WGS) entry which is preliminary data.</text>
</comment>
<evidence type="ECO:0000313" key="3">
    <source>
        <dbReference type="EMBL" id="GAE90775.1"/>
    </source>
</evidence>
<evidence type="ECO:0000313" key="4">
    <source>
        <dbReference type="Proteomes" id="UP000019109"/>
    </source>
</evidence>
<accession>W4VBI0</accession>
<dbReference type="Gene3D" id="3.20.20.80">
    <property type="entry name" value="Glycosidases"/>
    <property type="match status" value="1"/>
</dbReference>
<proteinExistence type="predicted"/>
<organism evidence="3 4">
    <name type="scientific">Acetivibrio straminisolvens JCM 21531</name>
    <dbReference type="NCBI Taxonomy" id="1294263"/>
    <lineage>
        <taxon>Bacteria</taxon>
        <taxon>Bacillati</taxon>
        <taxon>Bacillota</taxon>
        <taxon>Clostridia</taxon>
        <taxon>Eubacteriales</taxon>
        <taxon>Oscillospiraceae</taxon>
        <taxon>Acetivibrio</taxon>
    </lineage>
</organism>
<dbReference type="PANTHER" id="PTHR42767:SF1">
    <property type="entry name" value="ENDO-BETA-1,6-GALACTANASE-LIKE DOMAIN-CONTAINING PROTEIN"/>
    <property type="match status" value="1"/>
</dbReference>
<feature type="domain" description="Endo-beta-1,6-galactanase-like" evidence="2">
    <location>
        <begin position="2"/>
        <end position="105"/>
    </location>
</feature>
<keyword evidence="4" id="KW-1185">Reference proteome</keyword>
<evidence type="ECO:0000256" key="1">
    <source>
        <dbReference type="SAM" id="MobiDB-lite"/>
    </source>
</evidence>
<evidence type="ECO:0000259" key="2">
    <source>
        <dbReference type="Pfam" id="PF14587"/>
    </source>
</evidence>
<dbReference type="EMBL" id="BAVR01000092">
    <property type="protein sequence ID" value="GAE90775.1"/>
    <property type="molecule type" value="Genomic_DNA"/>
</dbReference>
<dbReference type="GO" id="GO:0004553">
    <property type="term" value="F:hydrolase activity, hydrolyzing O-glycosyl compounds"/>
    <property type="evidence" value="ECO:0007669"/>
    <property type="project" value="InterPro"/>
</dbReference>
<dbReference type="Proteomes" id="UP000019109">
    <property type="component" value="Unassembled WGS sequence"/>
</dbReference>